<dbReference type="InterPro" id="IPR036866">
    <property type="entry name" value="RibonucZ/Hydroxyglut_hydro"/>
</dbReference>
<dbReference type="Proteomes" id="UP000271031">
    <property type="component" value="Unassembled WGS sequence"/>
</dbReference>
<dbReference type="Pfam" id="PF00753">
    <property type="entry name" value="Lactamase_B"/>
    <property type="match status" value="1"/>
</dbReference>
<reference evidence="5 6" key="1">
    <citation type="submission" date="2018-10" db="EMBL/GenBank/DDBJ databases">
        <title>Phylogenomics of Brevibacillus.</title>
        <authorList>
            <person name="Dunlap C."/>
        </authorList>
    </citation>
    <scope>NUCLEOTIDE SEQUENCE [LARGE SCALE GENOMIC DNA]</scope>
    <source>
        <strain evidence="5 6">JCM 15716</strain>
    </source>
</reference>
<dbReference type="CDD" id="cd07726">
    <property type="entry name" value="ST1585-like_MBL-fold"/>
    <property type="match status" value="1"/>
</dbReference>
<comment type="catalytic activity">
    <reaction evidence="1">
        <text>3',5'-cyclic CMP + H2O = CMP + H(+)</text>
        <dbReference type="Rhea" id="RHEA:72675"/>
        <dbReference type="ChEBI" id="CHEBI:15377"/>
        <dbReference type="ChEBI" id="CHEBI:15378"/>
        <dbReference type="ChEBI" id="CHEBI:58003"/>
        <dbReference type="ChEBI" id="CHEBI:60377"/>
    </reaction>
    <physiologicalReaction direction="left-to-right" evidence="1">
        <dbReference type="Rhea" id="RHEA:72676"/>
    </physiologicalReaction>
</comment>
<dbReference type="SMART" id="SM00849">
    <property type="entry name" value="Lactamase_B"/>
    <property type="match status" value="1"/>
</dbReference>
<dbReference type="SUPFAM" id="SSF56281">
    <property type="entry name" value="Metallo-hydrolase/oxidoreductase"/>
    <property type="match status" value="1"/>
</dbReference>
<evidence type="ECO:0000256" key="1">
    <source>
        <dbReference type="ARBA" id="ARBA00034221"/>
    </source>
</evidence>
<dbReference type="AlphaFoldDB" id="A0A3M8DFW1"/>
<comment type="function">
    <text evidence="2">Counteracts the endogenous Pycsar antiviral defense system. Phosphodiesterase that enables metal-dependent hydrolysis of host cyclic nucleotide Pycsar defense signals such as cCMP and cUMP.</text>
</comment>
<dbReference type="Gene3D" id="3.60.15.10">
    <property type="entry name" value="Ribonuclease Z/Hydroxyacylglutathione hydrolase-like"/>
    <property type="match status" value="1"/>
</dbReference>
<dbReference type="PANTHER" id="PTHR42951:SF22">
    <property type="entry name" value="METALLO BETA-LACTAMASE SUPERFAMILY LIPOPROTEIN"/>
    <property type="match status" value="1"/>
</dbReference>
<comment type="catalytic activity">
    <reaction evidence="3">
        <text>3',5'-cyclic UMP + H2O = UMP + H(+)</text>
        <dbReference type="Rhea" id="RHEA:70575"/>
        <dbReference type="ChEBI" id="CHEBI:15377"/>
        <dbReference type="ChEBI" id="CHEBI:15378"/>
        <dbReference type="ChEBI" id="CHEBI:57865"/>
        <dbReference type="ChEBI" id="CHEBI:184387"/>
    </reaction>
    <physiologicalReaction direction="left-to-right" evidence="3">
        <dbReference type="Rhea" id="RHEA:70576"/>
    </physiologicalReaction>
</comment>
<accession>A0A3M8DFW1</accession>
<dbReference type="EMBL" id="RHHQ01000012">
    <property type="protein sequence ID" value="RNB86973.1"/>
    <property type="molecule type" value="Genomic_DNA"/>
</dbReference>
<dbReference type="OrthoDB" id="333278at2"/>
<keyword evidence="5" id="KW-0378">Hydrolase</keyword>
<dbReference type="InterPro" id="IPR037482">
    <property type="entry name" value="ST1585_MBL-fold"/>
</dbReference>
<dbReference type="PANTHER" id="PTHR42951">
    <property type="entry name" value="METALLO-BETA-LACTAMASE DOMAIN-CONTAINING"/>
    <property type="match status" value="1"/>
</dbReference>
<evidence type="ECO:0000256" key="3">
    <source>
        <dbReference type="ARBA" id="ARBA00048505"/>
    </source>
</evidence>
<gene>
    <name evidence="5" type="ORF">EDM56_14795</name>
</gene>
<organism evidence="5 6">
    <name type="scientific">Brevibacillus fluminis</name>
    <dbReference type="NCBI Taxonomy" id="511487"/>
    <lineage>
        <taxon>Bacteria</taxon>
        <taxon>Bacillati</taxon>
        <taxon>Bacillota</taxon>
        <taxon>Bacilli</taxon>
        <taxon>Bacillales</taxon>
        <taxon>Paenibacillaceae</taxon>
        <taxon>Brevibacillus</taxon>
    </lineage>
</organism>
<dbReference type="InterPro" id="IPR001279">
    <property type="entry name" value="Metallo-B-lactamas"/>
</dbReference>
<evidence type="ECO:0000313" key="5">
    <source>
        <dbReference type="EMBL" id="RNB86973.1"/>
    </source>
</evidence>
<protein>
    <submittedName>
        <fullName evidence="5">MBL fold metallo-hydrolase</fullName>
    </submittedName>
</protein>
<evidence type="ECO:0000259" key="4">
    <source>
        <dbReference type="SMART" id="SM00849"/>
    </source>
</evidence>
<evidence type="ECO:0000313" key="6">
    <source>
        <dbReference type="Proteomes" id="UP000271031"/>
    </source>
</evidence>
<sequence>MGKREPIELGNGIHLIDGFDMGEPGRTGSYVIEAEQLTIVETSASPSVPYILAGLEQLGHRPEDVRYIIVTHIHLDHSGGAGLLLQHCPHAQVVVHPKGARHLIDPERLIASAKMVYGNTFNRFFDPIVPVPQDRVIVKADEETLAIGPERTLTFLDTPGHANHHFSIYDPFSKGIFTGDTLGVYYHQLRDLGQSFYLPSTSPNQFNPEAMAVAIERVKALQVERIYFGHFGMSEEPEEVYRQLYAWLPRFIDAAQTVAEEGGDYTVLSARMTEQITEALDAQGVARDHAVYSILPVDMDVCAMGLLDYIQRRAKA</sequence>
<dbReference type="GO" id="GO:0016787">
    <property type="term" value="F:hydrolase activity"/>
    <property type="evidence" value="ECO:0007669"/>
    <property type="project" value="UniProtKB-KW"/>
</dbReference>
<keyword evidence="6" id="KW-1185">Reference proteome</keyword>
<proteinExistence type="predicted"/>
<comment type="caution">
    <text evidence="5">The sequence shown here is derived from an EMBL/GenBank/DDBJ whole genome shotgun (WGS) entry which is preliminary data.</text>
</comment>
<dbReference type="InterPro" id="IPR050855">
    <property type="entry name" value="NDM-1-like"/>
</dbReference>
<feature type="domain" description="Metallo-beta-lactamase" evidence="4">
    <location>
        <begin position="26"/>
        <end position="230"/>
    </location>
</feature>
<evidence type="ECO:0000256" key="2">
    <source>
        <dbReference type="ARBA" id="ARBA00034301"/>
    </source>
</evidence>
<dbReference type="RefSeq" id="WP_122918670.1">
    <property type="nucleotide sequence ID" value="NZ_RHHQ01000012.1"/>
</dbReference>
<name>A0A3M8DFW1_9BACL</name>